<dbReference type="EMBL" id="KB097143">
    <property type="protein sequence ID" value="ESN99444.1"/>
    <property type="molecule type" value="Genomic_DNA"/>
</dbReference>
<dbReference type="CTD" id="20199885"/>
<dbReference type="KEGG" id="hro:HELRODRAFT_162993"/>
<protein>
    <submittedName>
        <fullName evidence="1 2">Uncharacterized protein</fullName>
    </submittedName>
</protein>
<name>T1ETI5_HELRO</name>
<keyword evidence="3" id="KW-1185">Reference proteome</keyword>
<dbReference type="InParanoid" id="T1ETI5"/>
<accession>T1ETI5</accession>
<reference evidence="2" key="3">
    <citation type="submission" date="2015-06" db="UniProtKB">
        <authorList>
            <consortium name="EnsemblMetazoa"/>
        </authorList>
    </citation>
    <scope>IDENTIFICATION</scope>
</reference>
<evidence type="ECO:0000313" key="2">
    <source>
        <dbReference type="EnsemblMetazoa" id="HelroP162993"/>
    </source>
</evidence>
<dbReference type="Proteomes" id="UP000015101">
    <property type="component" value="Unassembled WGS sequence"/>
</dbReference>
<dbReference type="GeneID" id="20199885"/>
<dbReference type="AlphaFoldDB" id="T1ETI5"/>
<dbReference type="STRING" id="6412.T1ETI5"/>
<evidence type="ECO:0000313" key="3">
    <source>
        <dbReference type="Proteomes" id="UP000015101"/>
    </source>
</evidence>
<dbReference type="EMBL" id="AMQM01001257">
    <property type="status" value="NOT_ANNOTATED_CDS"/>
    <property type="molecule type" value="Genomic_DNA"/>
</dbReference>
<organism evidence="2 3">
    <name type="scientific">Helobdella robusta</name>
    <name type="common">Californian leech</name>
    <dbReference type="NCBI Taxonomy" id="6412"/>
    <lineage>
        <taxon>Eukaryota</taxon>
        <taxon>Metazoa</taxon>
        <taxon>Spiralia</taxon>
        <taxon>Lophotrochozoa</taxon>
        <taxon>Annelida</taxon>
        <taxon>Clitellata</taxon>
        <taxon>Hirudinea</taxon>
        <taxon>Rhynchobdellida</taxon>
        <taxon>Glossiphoniidae</taxon>
        <taxon>Helobdella</taxon>
    </lineage>
</organism>
<dbReference type="OMA" id="SLHIAMI"/>
<reference evidence="1 3" key="2">
    <citation type="journal article" date="2013" name="Nature">
        <title>Insights into bilaterian evolution from three spiralian genomes.</title>
        <authorList>
            <person name="Simakov O."/>
            <person name="Marletaz F."/>
            <person name="Cho S.J."/>
            <person name="Edsinger-Gonzales E."/>
            <person name="Havlak P."/>
            <person name="Hellsten U."/>
            <person name="Kuo D.H."/>
            <person name="Larsson T."/>
            <person name="Lv J."/>
            <person name="Arendt D."/>
            <person name="Savage R."/>
            <person name="Osoegawa K."/>
            <person name="de Jong P."/>
            <person name="Grimwood J."/>
            <person name="Chapman J.A."/>
            <person name="Shapiro H."/>
            <person name="Aerts A."/>
            <person name="Otillar R.P."/>
            <person name="Terry A.Y."/>
            <person name="Boore J.L."/>
            <person name="Grigoriev I.V."/>
            <person name="Lindberg D.R."/>
            <person name="Seaver E.C."/>
            <person name="Weisblat D.A."/>
            <person name="Putnam N.H."/>
            <person name="Rokhsar D.S."/>
        </authorList>
    </citation>
    <scope>NUCLEOTIDE SEQUENCE</scope>
</reference>
<proteinExistence type="predicted"/>
<dbReference type="OrthoDB" id="6151331at2759"/>
<gene>
    <name evidence="2" type="primary">20199885</name>
    <name evidence="1" type="ORF">HELRODRAFT_162993</name>
</gene>
<reference evidence="3" key="1">
    <citation type="submission" date="2012-12" db="EMBL/GenBank/DDBJ databases">
        <authorList>
            <person name="Hellsten U."/>
            <person name="Grimwood J."/>
            <person name="Chapman J.A."/>
            <person name="Shapiro H."/>
            <person name="Aerts A."/>
            <person name="Otillar R.P."/>
            <person name="Terry A.Y."/>
            <person name="Boore J.L."/>
            <person name="Simakov O."/>
            <person name="Marletaz F."/>
            <person name="Cho S.-J."/>
            <person name="Edsinger-Gonzales E."/>
            <person name="Havlak P."/>
            <person name="Kuo D.-H."/>
            <person name="Larsson T."/>
            <person name="Lv J."/>
            <person name="Arendt D."/>
            <person name="Savage R."/>
            <person name="Osoegawa K."/>
            <person name="de Jong P."/>
            <person name="Lindberg D.R."/>
            <person name="Seaver E.C."/>
            <person name="Weisblat D.A."/>
            <person name="Putnam N.H."/>
            <person name="Grigoriev I.V."/>
            <person name="Rokhsar D.S."/>
        </authorList>
    </citation>
    <scope>NUCLEOTIDE SEQUENCE</scope>
</reference>
<sequence>MATSMFSTGYGPRSRRVFNGDERKYKLWEVKFMGSMRLQKLHDVFMSTDDPEEEQNAEIFAELIQCLDDRKIVTDYHYMLPAGTIASSLKTAGEVINDSLHIAMILKGLPQEFKTFCTVTTRDAPDLGFSLGRI</sequence>
<dbReference type="HOGENOM" id="CLU_1898508_0_0_1"/>
<dbReference type="RefSeq" id="XP_009023282.1">
    <property type="nucleotide sequence ID" value="XM_009025034.1"/>
</dbReference>
<dbReference type="EnsemblMetazoa" id="HelroT162993">
    <property type="protein sequence ID" value="HelroP162993"/>
    <property type="gene ID" value="HelroG162993"/>
</dbReference>
<evidence type="ECO:0000313" key="1">
    <source>
        <dbReference type="EMBL" id="ESN99444.1"/>
    </source>
</evidence>